<evidence type="ECO:0000256" key="10">
    <source>
        <dbReference type="RuleBase" id="RU321113"/>
    </source>
</evidence>
<dbReference type="AlphaFoldDB" id="D8RXX1"/>
<feature type="transmembrane region" description="Helical" evidence="10">
    <location>
        <begin position="197"/>
        <end position="216"/>
    </location>
</feature>
<accession>D8RXX1</accession>
<dbReference type="InParanoid" id="D8RXX1"/>
<dbReference type="Proteomes" id="UP000001514">
    <property type="component" value="Unassembled WGS sequence"/>
</dbReference>
<dbReference type="PANTHER" id="PTHR30540">
    <property type="entry name" value="OSMOTIC STRESS POTASSIUM TRANSPORTER"/>
    <property type="match status" value="1"/>
</dbReference>
<dbReference type="eggNOG" id="ENOG502QPSA">
    <property type="taxonomic scope" value="Eukaryota"/>
</dbReference>
<protein>
    <recommendedName>
        <fullName evidence="10">Potassium transporter</fullName>
    </recommendedName>
</protein>
<dbReference type="OMA" id="IFRYFNG"/>
<keyword evidence="14" id="KW-1185">Reference proteome</keyword>
<feature type="transmembrane region" description="Helical" evidence="10">
    <location>
        <begin position="228"/>
        <end position="248"/>
    </location>
</feature>
<gene>
    <name evidence="13" type="ORF">SELMODRAFT_232639</name>
</gene>
<keyword evidence="4 10" id="KW-0633">Potassium transport</keyword>
<comment type="function">
    <text evidence="10">Potassium transporter.</text>
</comment>
<evidence type="ECO:0000256" key="4">
    <source>
        <dbReference type="ARBA" id="ARBA00022538"/>
    </source>
</evidence>
<feature type="transmembrane region" description="Helical" evidence="10">
    <location>
        <begin position="274"/>
        <end position="293"/>
    </location>
</feature>
<evidence type="ECO:0000256" key="3">
    <source>
        <dbReference type="ARBA" id="ARBA00022448"/>
    </source>
</evidence>
<evidence type="ECO:0000256" key="7">
    <source>
        <dbReference type="ARBA" id="ARBA00022989"/>
    </source>
</evidence>
<keyword evidence="8 10" id="KW-0406">Ion transport</keyword>
<dbReference type="InterPro" id="IPR053951">
    <property type="entry name" value="K_trans_N"/>
</dbReference>
<keyword evidence="5 10" id="KW-0812">Transmembrane</keyword>
<feature type="transmembrane region" description="Helical" evidence="10">
    <location>
        <begin position="483"/>
        <end position="501"/>
    </location>
</feature>
<keyword evidence="7 10" id="KW-1133">Transmembrane helix</keyword>
<feature type="transmembrane region" description="Helical" evidence="10">
    <location>
        <begin position="345"/>
        <end position="372"/>
    </location>
</feature>
<keyword evidence="3" id="KW-0813">Transport</keyword>
<dbReference type="GO" id="GO:0015079">
    <property type="term" value="F:potassium ion transmembrane transporter activity"/>
    <property type="evidence" value="ECO:0000318"/>
    <property type="project" value="GO_Central"/>
</dbReference>
<organism evidence="14">
    <name type="scientific">Selaginella moellendorffii</name>
    <name type="common">Spikemoss</name>
    <dbReference type="NCBI Taxonomy" id="88036"/>
    <lineage>
        <taxon>Eukaryota</taxon>
        <taxon>Viridiplantae</taxon>
        <taxon>Streptophyta</taxon>
        <taxon>Embryophyta</taxon>
        <taxon>Tracheophyta</taxon>
        <taxon>Lycopodiopsida</taxon>
        <taxon>Selaginellales</taxon>
        <taxon>Selaginellaceae</taxon>
        <taxon>Selaginella</taxon>
    </lineage>
</organism>
<feature type="transmembrane region" description="Helical" evidence="10">
    <location>
        <begin position="155"/>
        <end position="177"/>
    </location>
</feature>
<dbReference type="OrthoDB" id="504708at2759"/>
<sequence>MDSLERDAGKVTGMENHGRKILTRAVILRLAFQTIGVVYGDIGTSPLYVFSSTFPGGISRDHLKTNVLGVLSLIIYTLTLSPLIKYVFVVLRANDNGEGGAFALYSLICRNANVDLMGKRHPEDKNLSAYKLDLPNQRKIRRGIWIKNFLEGHKAVHVVLLMITFFGTCMVIGDGTLTPSISVLSAVQGIQVQVPNLSQSVIVVVSIVILICLFSVQRFGTDKVGFMFAPVLTIWFAMIAMIGLYNLIHHDHGVLAAFNPKYIFDYFKTNKREGFISLGGVVLCITGTEAMFADLGHFTVPSIQIAFTTYVYPSLLLAYIGQAAYLMEHPEDVGRAFYKSVPKPLYWPMFVVAVLAAIIASQAMISAVFQIIKQAEALGCFPRIKVVHTSKNFVGQVYIPEMNWFLMCACVLITAAFRDTTTIGNAYGICVVMDMAVTTTFTTIIMVLIWKTQLFLALLYLLVYWSVEFTYFSAVVYKFKDGGWLPLLFAVLFLTVMVIWFSGNSKRYKYELDNKISMDWITGLGSNLGVSRVRGVGLVYTELAQGIPSIFSHYITNLPAMHSVIMFVTIKNLPVSNVLSEERFLFRRVGSKEFRMYRCIARYGYKDCHRGDTQFEEDLFKSLAEFISIEDDGKQMEARDLGEADTDSCSVAIYPVSLQLSPPQAPEESAIAIPGRGVVEELGFLEESRKAGVVYLLGDNDVRAREDSSFINKFVVDYGYAFLRKNFRESTLILNIPHTRLLKVGMVYFI</sequence>
<dbReference type="Pfam" id="PF22776">
    <property type="entry name" value="K_trans_C"/>
    <property type="match status" value="1"/>
</dbReference>
<evidence type="ECO:0000256" key="8">
    <source>
        <dbReference type="ARBA" id="ARBA00023065"/>
    </source>
</evidence>
<evidence type="ECO:0000256" key="1">
    <source>
        <dbReference type="ARBA" id="ARBA00004141"/>
    </source>
</evidence>
<dbReference type="NCBIfam" id="TIGR00794">
    <property type="entry name" value="kup"/>
    <property type="match status" value="1"/>
</dbReference>
<feature type="transmembrane region" description="Helical" evidence="10">
    <location>
        <begin position="393"/>
        <end position="414"/>
    </location>
</feature>
<evidence type="ECO:0000313" key="13">
    <source>
        <dbReference type="EMBL" id="EFJ22993.1"/>
    </source>
</evidence>
<dbReference type="InterPro" id="IPR053952">
    <property type="entry name" value="K_trans_C"/>
</dbReference>
<evidence type="ECO:0000259" key="11">
    <source>
        <dbReference type="Pfam" id="PF02705"/>
    </source>
</evidence>
<feature type="transmembrane region" description="Helical" evidence="10">
    <location>
        <begin position="457"/>
        <end position="477"/>
    </location>
</feature>
<feature type="domain" description="K+ potassium transporter integral membrane" evidence="11">
    <location>
        <begin position="30"/>
        <end position="521"/>
    </location>
</feature>
<evidence type="ECO:0000256" key="5">
    <source>
        <dbReference type="ARBA" id="ARBA00022692"/>
    </source>
</evidence>
<feature type="domain" description="K+ potassium transporter C-terminal" evidence="12">
    <location>
        <begin position="535"/>
        <end position="748"/>
    </location>
</feature>
<proteinExistence type="inferred from homology"/>
<evidence type="ECO:0000256" key="2">
    <source>
        <dbReference type="ARBA" id="ARBA00008440"/>
    </source>
</evidence>
<dbReference type="EMBL" id="GL377594">
    <property type="protein sequence ID" value="EFJ22993.1"/>
    <property type="molecule type" value="Genomic_DNA"/>
</dbReference>
<comment type="subcellular location">
    <subcellularLocation>
        <location evidence="1 10">Membrane</location>
        <topology evidence="1 10">Multi-pass membrane protein</topology>
    </subcellularLocation>
</comment>
<dbReference type="Pfam" id="PF02705">
    <property type="entry name" value="K_trans"/>
    <property type="match status" value="1"/>
</dbReference>
<dbReference type="GO" id="GO:0016020">
    <property type="term" value="C:membrane"/>
    <property type="evidence" value="ECO:0000318"/>
    <property type="project" value="GO_Central"/>
</dbReference>
<feature type="transmembrane region" description="Helical" evidence="10">
    <location>
        <begin position="305"/>
        <end position="325"/>
    </location>
</feature>
<feature type="transmembrane region" description="Helical" evidence="10">
    <location>
        <begin position="67"/>
        <end position="88"/>
    </location>
</feature>
<evidence type="ECO:0000256" key="9">
    <source>
        <dbReference type="ARBA" id="ARBA00023136"/>
    </source>
</evidence>
<dbReference type="PANTHER" id="PTHR30540:SF109">
    <property type="entry name" value="POTASSIUM TRANSPORTER"/>
    <property type="match status" value="1"/>
</dbReference>
<dbReference type="InterPro" id="IPR003855">
    <property type="entry name" value="K+_transporter"/>
</dbReference>
<reference evidence="13 14" key="1">
    <citation type="journal article" date="2011" name="Science">
        <title>The Selaginella genome identifies genetic changes associated with the evolution of vascular plants.</title>
        <authorList>
            <person name="Banks J.A."/>
            <person name="Nishiyama T."/>
            <person name="Hasebe M."/>
            <person name="Bowman J.L."/>
            <person name="Gribskov M."/>
            <person name="dePamphilis C."/>
            <person name="Albert V.A."/>
            <person name="Aono N."/>
            <person name="Aoyama T."/>
            <person name="Ambrose B.A."/>
            <person name="Ashton N.W."/>
            <person name="Axtell M.J."/>
            <person name="Barker E."/>
            <person name="Barker M.S."/>
            <person name="Bennetzen J.L."/>
            <person name="Bonawitz N.D."/>
            <person name="Chapple C."/>
            <person name="Cheng C."/>
            <person name="Correa L.G."/>
            <person name="Dacre M."/>
            <person name="DeBarry J."/>
            <person name="Dreyer I."/>
            <person name="Elias M."/>
            <person name="Engstrom E.M."/>
            <person name="Estelle M."/>
            <person name="Feng L."/>
            <person name="Finet C."/>
            <person name="Floyd S.K."/>
            <person name="Frommer W.B."/>
            <person name="Fujita T."/>
            <person name="Gramzow L."/>
            <person name="Gutensohn M."/>
            <person name="Harholt J."/>
            <person name="Hattori M."/>
            <person name="Heyl A."/>
            <person name="Hirai T."/>
            <person name="Hiwatashi Y."/>
            <person name="Ishikawa M."/>
            <person name="Iwata M."/>
            <person name="Karol K.G."/>
            <person name="Koehler B."/>
            <person name="Kolukisaoglu U."/>
            <person name="Kubo M."/>
            <person name="Kurata T."/>
            <person name="Lalonde S."/>
            <person name="Li K."/>
            <person name="Li Y."/>
            <person name="Litt A."/>
            <person name="Lyons E."/>
            <person name="Manning G."/>
            <person name="Maruyama T."/>
            <person name="Michael T.P."/>
            <person name="Mikami K."/>
            <person name="Miyazaki S."/>
            <person name="Morinaga S."/>
            <person name="Murata T."/>
            <person name="Mueller-Roeber B."/>
            <person name="Nelson D.R."/>
            <person name="Obara M."/>
            <person name="Oguri Y."/>
            <person name="Olmstead R.G."/>
            <person name="Onodera N."/>
            <person name="Petersen B.L."/>
            <person name="Pils B."/>
            <person name="Prigge M."/>
            <person name="Rensing S.A."/>
            <person name="Riano-Pachon D.M."/>
            <person name="Roberts A.W."/>
            <person name="Sato Y."/>
            <person name="Scheller H.V."/>
            <person name="Schulz B."/>
            <person name="Schulz C."/>
            <person name="Shakirov E.V."/>
            <person name="Shibagaki N."/>
            <person name="Shinohara N."/>
            <person name="Shippen D.E."/>
            <person name="Soerensen I."/>
            <person name="Sotooka R."/>
            <person name="Sugimoto N."/>
            <person name="Sugita M."/>
            <person name="Sumikawa N."/>
            <person name="Tanurdzic M."/>
            <person name="Theissen G."/>
            <person name="Ulvskov P."/>
            <person name="Wakazuki S."/>
            <person name="Weng J.K."/>
            <person name="Willats W.W."/>
            <person name="Wipf D."/>
            <person name="Wolf P.G."/>
            <person name="Yang L."/>
            <person name="Zimmer A.D."/>
            <person name="Zhu Q."/>
            <person name="Mitros T."/>
            <person name="Hellsten U."/>
            <person name="Loque D."/>
            <person name="Otillar R."/>
            <person name="Salamov A."/>
            <person name="Schmutz J."/>
            <person name="Shapiro H."/>
            <person name="Lindquist E."/>
            <person name="Lucas S."/>
            <person name="Rokhsar D."/>
            <person name="Grigoriev I.V."/>
        </authorList>
    </citation>
    <scope>NUCLEOTIDE SEQUENCE [LARGE SCALE GENOMIC DNA]</scope>
</reference>
<evidence type="ECO:0000259" key="12">
    <source>
        <dbReference type="Pfam" id="PF22776"/>
    </source>
</evidence>
<keyword evidence="9 10" id="KW-0472">Membrane</keyword>
<feature type="transmembrane region" description="Helical" evidence="10">
    <location>
        <begin position="21"/>
        <end position="40"/>
    </location>
</feature>
<evidence type="ECO:0000313" key="14">
    <source>
        <dbReference type="Proteomes" id="UP000001514"/>
    </source>
</evidence>
<dbReference type="HOGENOM" id="CLU_008142_2_0_1"/>
<comment type="similarity">
    <text evidence="2 10">Belongs to the HAK/KUP transporter (TC 2.A.72.3) family.</text>
</comment>
<dbReference type="GO" id="GO:0006813">
    <property type="term" value="P:potassium ion transport"/>
    <property type="evidence" value="ECO:0000318"/>
    <property type="project" value="GO_Central"/>
</dbReference>
<name>D8RXX1_SELML</name>
<evidence type="ECO:0000256" key="6">
    <source>
        <dbReference type="ARBA" id="ARBA00022958"/>
    </source>
</evidence>
<feature type="transmembrane region" description="Helical" evidence="10">
    <location>
        <begin position="426"/>
        <end position="450"/>
    </location>
</feature>
<dbReference type="Gramene" id="EFJ22993">
    <property type="protein sequence ID" value="EFJ22993"/>
    <property type="gene ID" value="SELMODRAFT_232639"/>
</dbReference>
<dbReference type="KEGG" id="smo:SELMODRAFT_232639"/>
<keyword evidence="6 10" id="KW-0630">Potassium</keyword>